<feature type="domain" description="Large ribosomal subunit protein bL12 C-terminal" evidence="4">
    <location>
        <begin position="27"/>
        <end position="94"/>
    </location>
</feature>
<dbReference type="GO" id="GO:0003729">
    <property type="term" value="F:mRNA binding"/>
    <property type="evidence" value="ECO:0007669"/>
    <property type="project" value="TreeGrafter"/>
</dbReference>
<dbReference type="SUPFAM" id="SSF54736">
    <property type="entry name" value="ClpS-like"/>
    <property type="match status" value="1"/>
</dbReference>
<dbReference type="GO" id="GO:0003735">
    <property type="term" value="F:structural constituent of ribosome"/>
    <property type="evidence" value="ECO:0007669"/>
    <property type="project" value="InterPro"/>
</dbReference>
<dbReference type="Proteomes" id="UP001054945">
    <property type="component" value="Unassembled WGS sequence"/>
</dbReference>
<dbReference type="FunFam" id="3.30.1390.10:FF:000001">
    <property type="entry name" value="50S ribosomal protein L7/L12"/>
    <property type="match status" value="1"/>
</dbReference>
<evidence type="ECO:0000313" key="6">
    <source>
        <dbReference type="Proteomes" id="UP001054945"/>
    </source>
</evidence>
<gene>
    <name evidence="5" type="primary">MRPL12</name>
    <name evidence="5" type="ORF">CEXT_24941</name>
</gene>
<proteinExistence type="inferred from homology"/>
<dbReference type="PANTHER" id="PTHR45987:SF4">
    <property type="entry name" value="LARGE RIBOSOMAL SUBUNIT PROTEIN BL12M"/>
    <property type="match status" value="1"/>
</dbReference>
<dbReference type="EMBL" id="BPLR01004376">
    <property type="protein sequence ID" value="GIX94448.1"/>
    <property type="molecule type" value="Genomic_DNA"/>
</dbReference>
<dbReference type="GO" id="GO:0006412">
    <property type="term" value="P:translation"/>
    <property type="evidence" value="ECO:0007669"/>
    <property type="project" value="InterPro"/>
</dbReference>
<sequence>MMMGVAPVAAQAAVEEDNEPEVTKSSFTVKLTEFDASKKIALIKEIKNFMEGMNLVQAKKFVESAPQIVRADIAQDEAENIKKALEAAGAKCEIS</sequence>
<dbReference type="GO" id="GO:0005762">
    <property type="term" value="C:mitochondrial large ribosomal subunit"/>
    <property type="evidence" value="ECO:0007669"/>
    <property type="project" value="TreeGrafter"/>
</dbReference>
<dbReference type="CDD" id="cd00387">
    <property type="entry name" value="Ribosomal_L7_L12"/>
    <property type="match status" value="1"/>
</dbReference>
<protein>
    <submittedName>
        <fullName evidence="5">39S ribosomal protein L12, mitochondrial</fullName>
    </submittedName>
</protein>
<evidence type="ECO:0000259" key="4">
    <source>
        <dbReference type="Pfam" id="PF00542"/>
    </source>
</evidence>
<comment type="similarity">
    <text evidence="1">Belongs to the bacterial ribosomal protein bL12 family.</text>
</comment>
<organism evidence="5 6">
    <name type="scientific">Caerostris extrusa</name>
    <name type="common">Bark spider</name>
    <name type="synonym">Caerostris bankana</name>
    <dbReference type="NCBI Taxonomy" id="172846"/>
    <lineage>
        <taxon>Eukaryota</taxon>
        <taxon>Metazoa</taxon>
        <taxon>Ecdysozoa</taxon>
        <taxon>Arthropoda</taxon>
        <taxon>Chelicerata</taxon>
        <taxon>Arachnida</taxon>
        <taxon>Araneae</taxon>
        <taxon>Araneomorphae</taxon>
        <taxon>Entelegynae</taxon>
        <taxon>Araneoidea</taxon>
        <taxon>Araneidae</taxon>
        <taxon>Caerostris</taxon>
    </lineage>
</organism>
<accession>A0AAV4PDD0</accession>
<dbReference type="InterPro" id="IPR000206">
    <property type="entry name" value="Ribosomal_bL12"/>
</dbReference>
<keyword evidence="3" id="KW-0687">Ribonucleoprotein</keyword>
<evidence type="ECO:0000256" key="3">
    <source>
        <dbReference type="ARBA" id="ARBA00023274"/>
    </source>
</evidence>
<evidence type="ECO:0000256" key="2">
    <source>
        <dbReference type="ARBA" id="ARBA00022980"/>
    </source>
</evidence>
<dbReference type="AlphaFoldDB" id="A0AAV4PDD0"/>
<keyword evidence="6" id="KW-1185">Reference proteome</keyword>
<evidence type="ECO:0000256" key="1">
    <source>
        <dbReference type="ARBA" id="ARBA00007197"/>
    </source>
</evidence>
<name>A0AAV4PDD0_CAEEX</name>
<evidence type="ECO:0000313" key="5">
    <source>
        <dbReference type="EMBL" id="GIX94448.1"/>
    </source>
</evidence>
<comment type="caution">
    <text evidence="5">The sequence shown here is derived from an EMBL/GenBank/DDBJ whole genome shotgun (WGS) entry which is preliminary data.</text>
</comment>
<dbReference type="InterPro" id="IPR014719">
    <property type="entry name" value="Ribosomal_bL12_C/ClpS-like"/>
</dbReference>
<dbReference type="Gene3D" id="3.30.1390.10">
    <property type="match status" value="1"/>
</dbReference>
<reference evidence="5 6" key="1">
    <citation type="submission" date="2021-06" db="EMBL/GenBank/DDBJ databases">
        <title>Caerostris extrusa draft genome.</title>
        <authorList>
            <person name="Kono N."/>
            <person name="Arakawa K."/>
        </authorList>
    </citation>
    <scope>NUCLEOTIDE SEQUENCE [LARGE SCALE GENOMIC DNA]</scope>
</reference>
<dbReference type="InterPro" id="IPR013823">
    <property type="entry name" value="Ribosomal_bL12_C"/>
</dbReference>
<keyword evidence="2 5" id="KW-0689">Ribosomal protein</keyword>
<dbReference type="PANTHER" id="PTHR45987">
    <property type="entry name" value="39S RIBOSOMAL PROTEIN L12"/>
    <property type="match status" value="1"/>
</dbReference>
<dbReference type="Pfam" id="PF00542">
    <property type="entry name" value="Ribosomal_L12"/>
    <property type="match status" value="1"/>
</dbReference>